<dbReference type="Pfam" id="PF13408">
    <property type="entry name" value="Zn_ribbon_recom"/>
    <property type="match status" value="1"/>
</dbReference>
<dbReference type="PANTHER" id="PTHR30461">
    <property type="entry name" value="DNA-INVERTASE FROM LAMBDOID PROPHAGE"/>
    <property type="match status" value="1"/>
</dbReference>
<evidence type="ECO:0000313" key="5">
    <source>
        <dbReference type="Proteomes" id="UP000476934"/>
    </source>
</evidence>
<comment type="caution">
    <text evidence="4">The sequence shown here is derived from an EMBL/GenBank/DDBJ whole genome shotgun (WGS) entry which is preliminary data.</text>
</comment>
<dbReference type="Proteomes" id="UP000476934">
    <property type="component" value="Unassembled WGS sequence"/>
</dbReference>
<evidence type="ECO:0000313" key="4">
    <source>
        <dbReference type="EMBL" id="NEY21413.1"/>
    </source>
</evidence>
<dbReference type="RefSeq" id="WP_163174343.1">
    <property type="nucleotide sequence ID" value="NZ_JAAIWK010000033.1"/>
</dbReference>
<sequence length="373" mass="43133">MTNSTTKLSISGVLKVRVDSTPDVVRRIFNSYLSGKGFDRIARELFEDGIATPSEIAGKRNSSSLWHGSTVRKILENQHYIGNLVQQKETSISVTTEKRKKIDPANYVVIENTHKPIISKDDFHVVQQLISERKRKRPYAKKHLFTNISFCSNCGKSMHYKANRKGYICGAYNKYGHTKCSDHHVRENGLIEAISNDIKQMFSALSTKSFQKDIEKKIANFIQRDQKQLTNILKVIENIKKDKTTALRMKIRGEIQDEEYRLLIEDNGIQLAKLNEEKLKLEKGLLQQKQTIDFTKLIQQIERFVQNPVLDEEMLHKLIERIEIKEDGSPRIHYRFSDPYISSIFLRVTHSTPRAPFVETCPLAACIRFCMRC</sequence>
<proteinExistence type="predicted"/>
<keyword evidence="5" id="KW-1185">Reference proteome</keyword>
<protein>
    <submittedName>
        <fullName evidence="4">DUF4368 domain-containing protein</fullName>
    </submittedName>
</protein>
<keyword evidence="2" id="KW-0233">DNA recombination</keyword>
<keyword evidence="1" id="KW-0238">DNA-binding</keyword>
<dbReference type="PANTHER" id="PTHR30461:SF2">
    <property type="entry name" value="SERINE RECOMBINASE PINE-RELATED"/>
    <property type="match status" value="1"/>
</dbReference>
<accession>A0A6M0PAG2</accession>
<dbReference type="InterPro" id="IPR011109">
    <property type="entry name" value="DNA_bind_recombinase_dom"/>
</dbReference>
<feature type="domain" description="Recombinase" evidence="3">
    <location>
        <begin position="4"/>
        <end position="136"/>
    </location>
</feature>
<dbReference type="GO" id="GO:0003677">
    <property type="term" value="F:DNA binding"/>
    <property type="evidence" value="ECO:0007669"/>
    <property type="project" value="UniProtKB-KW"/>
</dbReference>
<evidence type="ECO:0000259" key="3">
    <source>
        <dbReference type="PROSITE" id="PS51737"/>
    </source>
</evidence>
<evidence type="ECO:0000256" key="1">
    <source>
        <dbReference type="ARBA" id="ARBA00023125"/>
    </source>
</evidence>
<reference evidence="4 5" key="1">
    <citation type="submission" date="2020-02" db="EMBL/GenBank/DDBJ databases">
        <authorList>
            <person name="Feng H."/>
        </authorList>
    </citation>
    <scope>NUCLEOTIDE SEQUENCE [LARGE SCALE GENOMIC DNA]</scope>
    <source>
        <strain evidence="4 5">Gsoil 114</strain>
    </source>
</reference>
<dbReference type="InterPro" id="IPR050639">
    <property type="entry name" value="SSR_resolvase"/>
</dbReference>
<organism evidence="4 5">
    <name type="scientific">Heyndrickxia ginsengihumi</name>
    <dbReference type="NCBI Taxonomy" id="363870"/>
    <lineage>
        <taxon>Bacteria</taxon>
        <taxon>Bacillati</taxon>
        <taxon>Bacillota</taxon>
        <taxon>Bacilli</taxon>
        <taxon>Bacillales</taxon>
        <taxon>Bacillaceae</taxon>
        <taxon>Heyndrickxia</taxon>
    </lineage>
</organism>
<dbReference type="AlphaFoldDB" id="A0A6M0PAG2"/>
<dbReference type="Pfam" id="PF07508">
    <property type="entry name" value="Recombinase"/>
    <property type="match status" value="1"/>
</dbReference>
<name>A0A6M0PAG2_9BACI</name>
<reference evidence="4 5" key="2">
    <citation type="submission" date="2020-03" db="EMBL/GenBank/DDBJ databases">
        <title>Bacillus aquiflavi sp. nov., isolated from yellow water of strong flavor Chinese baijiu in Yibin region of China.</title>
        <authorList>
            <person name="Xie J."/>
        </authorList>
    </citation>
    <scope>NUCLEOTIDE SEQUENCE [LARGE SCALE GENOMIC DNA]</scope>
    <source>
        <strain evidence="4 5">Gsoil 114</strain>
    </source>
</reference>
<evidence type="ECO:0000256" key="2">
    <source>
        <dbReference type="ARBA" id="ARBA00023172"/>
    </source>
</evidence>
<dbReference type="InterPro" id="IPR025827">
    <property type="entry name" value="Zn_ribbon_recom_dom"/>
</dbReference>
<dbReference type="Gene3D" id="3.90.1750.20">
    <property type="entry name" value="Putative Large Serine Recombinase, Chain B, Domain 2"/>
    <property type="match status" value="1"/>
</dbReference>
<dbReference type="GO" id="GO:0000150">
    <property type="term" value="F:DNA strand exchange activity"/>
    <property type="evidence" value="ECO:0007669"/>
    <property type="project" value="InterPro"/>
</dbReference>
<dbReference type="EMBL" id="JAAIWK010000033">
    <property type="protein sequence ID" value="NEY21413.1"/>
    <property type="molecule type" value="Genomic_DNA"/>
</dbReference>
<dbReference type="InterPro" id="IPR038109">
    <property type="entry name" value="DNA_bind_recomb_sf"/>
</dbReference>
<dbReference type="PROSITE" id="PS51737">
    <property type="entry name" value="RECOMBINASE_DNA_BIND"/>
    <property type="match status" value="1"/>
</dbReference>
<gene>
    <name evidence="4" type="ORF">G4D61_15825</name>
</gene>